<sequence length="141" mass="15840">MRGLRRLRTVLSLVDGGAESPQETRLRLVLVRRGLPRPVTQVPVTDSRGRVVRRIDLGWPCYRVGVEYDGGLGAPPACGGHWTDPRAHAEDIGRLEFLAGRGWIIVRVSALHLRDADDILLRVEQALRRRGWPGPPRVHEH</sequence>
<dbReference type="AlphaFoldDB" id="A0A378SG39"/>
<name>A0A378SG39_9MYCO</name>
<keyword evidence="1" id="KW-0436">Ligase</keyword>
<dbReference type="GO" id="GO:0016874">
    <property type="term" value="F:ligase activity"/>
    <property type="evidence" value="ECO:0007669"/>
    <property type="project" value="UniProtKB-KW"/>
</dbReference>
<proteinExistence type="predicted"/>
<dbReference type="Proteomes" id="UP000254291">
    <property type="component" value="Unassembled WGS sequence"/>
</dbReference>
<dbReference type="EMBL" id="UGQM01000001">
    <property type="protein sequence ID" value="STZ41571.1"/>
    <property type="molecule type" value="Genomic_DNA"/>
</dbReference>
<dbReference type="InterPro" id="IPR011335">
    <property type="entry name" value="Restrct_endonuc-II-like"/>
</dbReference>
<organism evidence="1 2">
    <name type="scientific">Mycolicibacterium gilvum</name>
    <dbReference type="NCBI Taxonomy" id="1804"/>
    <lineage>
        <taxon>Bacteria</taxon>
        <taxon>Bacillati</taxon>
        <taxon>Actinomycetota</taxon>
        <taxon>Actinomycetes</taxon>
        <taxon>Mycobacteriales</taxon>
        <taxon>Mycobacteriaceae</taxon>
        <taxon>Mycolicibacterium</taxon>
    </lineage>
</organism>
<dbReference type="SUPFAM" id="SSF52980">
    <property type="entry name" value="Restriction endonuclease-like"/>
    <property type="match status" value="1"/>
</dbReference>
<accession>A0A378SG39</accession>
<evidence type="ECO:0000313" key="1">
    <source>
        <dbReference type="EMBL" id="STZ41571.1"/>
    </source>
</evidence>
<evidence type="ECO:0000313" key="2">
    <source>
        <dbReference type="Proteomes" id="UP000254291"/>
    </source>
</evidence>
<gene>
    <name evidence="1" type="ORF">NCTC10742_00775</name>
</gene>
<reference evidence="1 2" key="1">
    <citation type="submission" date="2018-06" db="EMBL/GenBank/DDBJ databases">
        <authorList>
            <consortium name="Pathogen Informatics"/>
            <person name="Doyle S."/>
        </authorList>
    </citation>
    <scope>NUCLEOTIDE SEQUENCE [LARGE SCALE GENOMIC DNA]</scope>
    <source>
        <strain evidence="1 2">NCTC10742</strain>
    </source>
</reference>
<protein>
    <submittedName>
        <fullName evidence="1">Cullin, a subunit of E3 ubiquitin ligase</fullName>
    </submittedName>
</protein>